<feature type="domain" description="NlpC/P60" evidence="6">
    <location>
        <begin position="134"/>
        <end position="262"/>
    </location>
</feature>
<accession>A0A9X1HP16</accession>
<dbReference type="Pfam" id="PF18348">
    <property type="entry name" value="SH3_16"/>
    <property type="match status" value="1"/>
</dbReference>
<protein>
    <submittedName>
        <fullName evidence="7">C40 family peptidase</fullName>
    </submittedName>
</protein>
<organism evidence="7 10">
    <name type="scientific">Fulvivirga sedimenti</name>
    <dbReference type="NCBI Taxonomy" id="2879465"/>
    <lineage>
        <taxon>Bacteria</taxon>
        <taxon>Pseudomonadati</taxon>
        <taxon>Bacteroidota</taxon>
        <taxon>Cytophagia</taxon>
        <taxon>Cytophagales</taxon>
        <taxon>Fulvivirgaceae</taxon>
        <taxon>Fulvivirga</taxon>
    </lineage>
</organism>
<evidence type="ECO:0000259" key="6">
    <source>
        <dbReference type="PROSITE" id="PS51935"/>
    </source>
</evidence>
<dbReference type="PANTHER" id="PTHR47053:SF1">
    <property type="entry name" value="MUREIN DD-ENDOPEPTIDASE MEPH-RELATED"/>
    <property type="match status" value="1"/>
</dbReference>
<keyword evidence="4" id="KW-0788">Thiol protease</keyword>
<evidence type="ECO:0000259" key="5">
    <source>
        <dbReference type="PROSITE" id="PS51781"/>
    </source>
</evidence>
<dbReference type="RefSeq" id="WP_225698295.1">
    <property type="nucleotide sequence ID" value="NZ_JAIXNE010000002.1"/>
</dbReference>
<evidence type="ECO:0000313" key="10">
    <source>
        <dbReference type="Proteomes" id="UP001139409"/>
    </source>
</evidence>
<proteinExistence type="inferred from homology"/>
<dbReference type="EMBL" id="JAIXNE010000004">
    <property type="protein sequence ID" value="MCA6077496.1"/>
    <property type="molecule type" value="Genomic_DNA"/>
</dbReference>
<evidence type="ECO:0000256" key="2">
    <source>
        <dbReference type="ARBA" id="ARBA00022670"/>
    </source>
</evidence>
<dbReference type="PANTHER" id="PTHR47053">
    <property type="entry name" value="MUREIN DD-ENDOPEPTIDASE MEPH-RELATED"/>
    <property type="match status" value="1"/>
</dbReference>
<keyword evidence="10" id="KW-1185">Reference proteome</keyword>
<evidence type="ECO:0000313" key="8">
    <source>
        <dbReference type="EMBL" id="MCA6076368.1"/>
    </source>
</evidence>
<keyword evidence="3" id="KW-0378">Hydrolase</keyword>
<sequence>MITTGTKGICRLALMPVRAAAADTSEQVTQLLFGEHYEILEISKNQKWFRIRINYDGYEGWVDHRQHTTISDAYYDQINISNYKVCLELTTTILYQKQALQILIGSVLPISTNEIFKMEEQLAFNGDAKGLGQRMGYEYLRNVALKYLNSPYMWGGRSPFGIDCSGFTQIIYRIAGYSLLRDASQQATQGREIKNLSEARPGDLAFFKNDSGKIYHVGMIMEDRQIIHASGRVRIDQLDEQGIRVESSGEYTHFLSSIRRILKN</sequence>
<evidence type="ECO:0000256" key="4">
    <source>
        <dbReference type="ARBA" id="ARBA00022807"/>
    </source>
</evidence>
<dbReference type="InterPro" id="IPR038765">
    <property type="entry name" value="Papain-like_cys_pep_sf"/>
</dbReference>
<dbReference type="PROSITE" id="PS51781">
    <property type="entry name" value="SH3B"/>
    <property type="match status" value="1"/>
</dbReference>
<dbReference type="Gene3D" id="3.90.1720.10">
    <property type="entry name" value="endopeptidase domain like (from Nostoc punctiforme)"/>
    <property type="match status" value="1"/>
</dbReference>
<dbReference type="InterPro" id="IPR051202">
    <property type="entry name" value="Peptidase_C40"/>
</dbReference>
<evidence type="ECO:0000256" key="3">
    <source>
        <dbReference type="ARBA" id="ARBA00022801"/>
    </source>
</evidence>
<dbReference type="Gene3D" id="2.30.30.40">
    <property type="entry name" value="SH3 Domains"/>
    <property type="match status" value="1"/>
</dbReference>
<dbReference type="InterPro" id="IPR000064">
    <property type="entry name" value="NLP_P60_dom"/>
</dbReference>
<dbReference type="GO" id="GO:0008234">
    <property type="term" value="F:cysteine-type peptidase activity"/>
    <property type="evidence" value="ECO:0007669"/>
    <property type="project" value="UniProtKB-KW"/>
</dbReference>
<evidence type="ECO:0000313" key="9">
    <source>
        <dbReference type="EMBL" id="MCA6077496.1"/>
    </source>
</evidence>
<dbReference type="SMART" id="SM00287">
    <property type="entry name" value="SH3b"/>
    <property type="match status" value="1"/>
</dbReference>
<reference evidence="7" key="1">
    <citation type="submission" date="2021-09" db="EMBL/GenBank/DDBJ databases">
        <title>Fulvivirga sp. isolated from coastal sediment.</title>
        <authorList>
            <person name="Yu H."/>
        </authorList>
    </citation>
    <scope>NUCLEOTIDE SEQUENCE</scope>
    <source>
        <strain evidence="7">1062</strain>
    </source>
</reference>
<dbReference type="EMBL" id="JAIXNE010000002">
    <property type="protein sequence ID" value="MCA6075191.1"/>
    <property type="molecule type" value="Genomic_DNA"/>
</dbReference>
<dbReference type="Proteomes" id="UP001139409">
    <property type="component" value="Unassembled WGS sequence"/>
</dbReference>
<comment type="similarity">
    <text evidence="1">Belongs to the peptidase C40 family.</text>
</comment>
<dbReference type="GO" id="GO:0006508">
    <property type="term" value="P:proteolysis"/>
    <property type="evidence" value="ECO:0007669"/>
    <property type="project" value="UniProtKB-KW"/>
</dbReference>
<feature type="domain" description="SH3b" evidence="5">
    <location>
        <begin position="2"/>
        <end position="71"/>
    </location>
</feature>
<dbReference type="AlphaFoldDB" id="A0A9X1HP16"/>
<dbReference type="InterPro" id="IPR041382">
    <property type="entry name" value="SH3_16"/>
</dbReference>
<dbReference type="InterPro" id="IPR003646">
    <property type="entry name" value="SH3-like_bac-type"/>
</dbReference>
<keyword evidence="2" id="KW-0645">Protease</keyword>
<gene>
    <name evidence="7" type="ORF">LDX50_09935</name>
    <name evidence="8" type="ORF">LDX50_15905</name>
    <name evidence="9" type="ORF">LDX50_21625</name>
</gene>
<name>A0A9X1HP16_9BACT</name>
<evidence type="ECO:0000313" key="7">
    <source>
        <dbReference type="EMBL" id="MCA6075191.1"/>
    </source>
</evidence>
<evidence type="ECO:0000256" key="1">
    <source>
        <dbReference type="ARBA" id="ARBA00007074"/>
    </source>
</evidence>
<dbReference type="SUPFAM" id="SSF54001">
    <property type="entry name" value="Cysteine proteinases"/>
    <property type="match status" value="1"/>
</dbReference>
<dbReference type="Pfam" id="PF00877">
    <property type="entry name" value="NLPC_P60"/>
    <property type="match status" value="1"/>
</dbReference>
<dbReference type="EMBL" id="JAIXNE010000003">
    <property type="protein sequence ID" value="MCA6076368.1"/>
    <property type="molecule type" value="Genomic_DNA"/>
</dbReference>
<dbReference type="PROSITE" id="PS51935">
    <property type="entry name" value="NLPC_P60"/>
    <property type="match status" value="1"/>
</dbReference>
<comment type="caution">
    <text evidence="7">The sequence shown here is derived from an EMBL/GenBank/DDBJ whole genome shotgun (WGS) entry which is preliminary data.</text>
</comment>